<organism evidence="2 3">
    <name type="scientific">Corchorus olitorius</name>
    <dbReference type="NCBI Taxonomy" id="93759"/>
    <lineage>
        <taxon>Eukaryota</taxon>
        <taxon>Viridiplantae</taxon>
        <taxon>Streptophyta</taxon>
        <taxon>Embryophyta</taxon>
        <taxon>Tracheophyta</taxon>
        <taxon>Spermatophyta</taxon>
        <taxon>Magnoliopsida</taxon>
        <taxon>eudicotyledons</taxon>
        <taxon>Gunneridae</taxon>
        <taxon>Pentapetalae</taxon>
        <taxon>rosids</taxon>
        <taxon>malvids</taxon>
        <taxon>Malvales</taxon>
        <taxon>Malvaceae</taxon>
        <taxon>Grewioideae</taxon>
        <taxon>Apeibeae</taxon>
        <taxon>Corchorus</taxon>
    </lineage>
</organism>
<name>A0A1R3I8M3_9ROSI</name>
<dbReference type="Proteomes" id="UP000187203">
    <property type="component" value="Unassembled WGS sequence"/>
</dbReference>
<proteinExistence type="predicted"/>
<evidence type="ECO:0000313" key="3">
    <source>
        <dbReference type="Proteomes" id="UP000187203"/>
    </source>
</evidence>
<dbReference type="AlphaFoldDB" id="A0A1R3I8M3"/>
<sequence>MYQIGVGLPRLGHGSGSGRVDLNRFKLNLGQTLGLGIATIVDAASSSLPFRLNAAPPPPYPRSGVSFTENDLQIPRIFLRFLSIPNPNRSADATVSSSDELPTTPPNNKRTLLSPDPGYSQPKALEKISEKINPKPKQSPYFAKLLSTIKTPAFPQLGVDFEVKPCEDNCRMEQPTIRSASLVHVWRVMRWQKLADVDVWGLALKFRTNLHQAAVKVYSLVTATCNSNSQFCVVFAFPFSMETIIFCEFT</sequence>
<feature type="compositionally biased region" description="Polar residues" evidence="1">
    <location>
        <begin position="89"/>
        <end position="111"/>
    </location>
</feature>
<comment type="caution">
    <text evidence="2">The sequence shown here is derived from an EMBL/GenBank/DDBJ whole genome shotgun (WGS) entry which is preliminary data.</text>
</comment>
<dbReference type="EMBL" id="AWUE01018683">
    <property type="protein sequence ID" value="OMO78914.1"/>
    <property type="molecule type" value="Genomic_DNA"/>
</dbReference>
<gene>
    <name evidence="2" type="ORF">COLO4_24631</name>
</gene>
<accession>A0A1R3I8M3</accession>
<evidence type="ECO:0000313" key="2">
    <source>
        <dbReference type="EMBL" id="OMO78914.1"/>
    </source>
</evidence>
<evidence type="ECO:0000256" key="1">
    <source>
        <dbReference type="SAM" id="MobiDB-lite"/>
    </source>
</evidence>
<protein>
    <submittedName>
        <fullName evidence="2">Serine/threonine-protein kinase KIPK-like protein</fullName>
    </submittedName>
</protein>
<feature type="region of interest" description="Disordered" evidence="1">
    <location>
        <begin position="89"/>
        <end position="120"/>
    </location>
</feature>
<dbReference type="GO" id="GO:0016301">
    <property type="term" value="F:kinase activity"/>
    <property type="evidence" value="ECO:0007669"/>
    <property type="project" value="UniProtKB-KW"/>
</dbReference>
<keyword evidence="2" id="KW-0808">Transferase</keyword>
<reference evidence="3" key="1">
    <citation type="submission" date="2013-09" db="EMBL/GenBank/DDBJ databases">
        <title>Corchorus olitorius genome sequencing.</title>
        <authorList>
            <person name="Alam M."/>
            <person name="Haque M.S."/>
            <person name="Islam M.S."/>
            <person name="Emdad E.M."/>
            <person name="Islam M.M."/>
            <person name="Ahmed B."/>
            <person name="Halim A."/>
            <person name="Hossen Q.M.M."/>
            <person name="Hossain M.Z."/>
            <person name="Ahmed R."/>
            <person name="Khan M.M."/>
            <person name="Islam R."/>
            <person name="Rashid M.M."/>
            <person name="Khan S.A."/>
            <person name="Rahman M.S."/>
            <person name="Alam M."/>
            <person name="Yahiya A.S."/>
            <person name="Khan M.S."/>
            <person name="Azam M.S."/>
            <person name="Haque T."/>
            <person name="Lashkar M.Z.H."/>
            <person name="Akhand A.I."/>
            <person name="Morshed G."/>
            <person name="Roy S."/>
            <person name="Uddin K.S."/>
            <person name="Rabeya T."/>
            <person name="Hossain A.S."/>
            <person name="Chowdhury A."/>
            <person name="Snigdha A.R."/>
            <person name="Mortoza M.S."/>
            <person name="Matin S.A."/>
            <person name="Hoque S.M.E."/>
            <person name="Islam M.K."/>
            <person name="Roy D.K."/>
            <person name="Haider R."/>
            <person name="Moosa M.M."/>
            <person name="Elias S.M."/>
            <person name="Hasan A.M."/>
            <person name="Jahan S."/>
            <person name="Shafiuddin M."/>
            <person name="Mahmood N."/>
            <person name="Shommy N.S."/>
        </authorList>
    </citation>
    <scope>NUCLEOTIDE SEQUENCE [LARGE SCALE GENOMIC DNA]</scope>
    <source>
        <strain evidence="3">cv. O-4</strain>
    </source>
</reference>
<keyword evidence="3" id="KW-1185">Reference proteome</keyword>
<keyword evidence="2" id="KW-0418">Kinase</keyword>